<proteinExistence type="inferred from homology"/>
<evidence type="ECO:0000313" key="6">
    <source>
        <dbReference type="Proteomes" id="UP001524435"/>
    </source>
</evidence>
<comment type="function">
    <text evidence="3">Required for maturation of 30S ribosomal subunits.</text>
</comment>
<comment type="similarity">
    <text evidence="3">Belongs to the RimP family.</text>
</comment>
<keyword evidence="1 3" id="KW-0963">Cytoplasm</keyword>
<dbReference type="PANTHER" id="PTHR33867:SF1">
    <property type="entry name" value="RIBOSOME MATURATION FACTOR RIMP"/>
    <property type="match status" value="1"/>
</dbReference>
<keyword evidence="6" id="KW-1185">Reference proteome</keyword>
<dbReference type="InterPro" id="IPR028989">
    <property type="entry name" value="RimP_N"/>
</dbReference>
<dbReference type="PANTHER" id="PTHR33867">
    <property type="entry name" value="RIBOSOME MATURATION FACTOR RIMP"/>
    <property type="match status" value="1"/>
</dbReference>
<dbReference type="Pfam" id="PF02576">
    <property type="entry name" value="RimP_N"/>
    <property type="match status" value="1"/>
</dbReference>
<dbReference type="SUPFAM" id="SSF75420">
    <property type="entry name" value="YhbC-like, N-terminal domain"/>
    <property type="match status" value="1"/>
</dbReference>
<gene>
    <name evidence="3" type="primary">rimP</name>
    <name evidence="5" type="ORF">NE663_03940</name>
</gene>
<keyword evidence="2 3" id="KW-0690">Ribosome biogenesis</keyword>
<reference evidence="5 6" key="1">
    <citation type="submission" date="2022-06" db="EMBL/GenBank/DDBJ databases">
        <title>Isolation of gut microbiota from human fecal samples.</title>
        <authorList>
            <person name="Pamer E.G."/>
            <person name="Barat B."/>
            <person name="Waligurski E."/>
            <person name="Medina S."/>
            <person name="Paddock L."/>
            <person name="Mostad J."/>
        </authorList>
    </citation>
    <scope>NUCLEOTIDE SEQUENCE [LARGE SCALE GENOMIC DNA]</scope>
    <source>
        <strain evidence="5 6">DFI.6.1</strain>
    </source>
</reference>
<dbReference type="Gene3D" id="2.30.30.180">
    <property type="entry name" value="Ribosome maturation factor RimP, C-terminal domain"/>
    <property type="match status" value="1"/>
</dbReference>
<dbReference type="CDD" id="cd01734">
    <property type="entry name" value="YlxS_C"/>
    <property type="match status" value="1"/>
</dbReference>
<dbReference type="HAMAP" id="MF_01077">
    <property type="entry name" value="RimP"/>
    <property type="match status" value="1"/>
</dbReference>
<dbReference type="Proteomes" id="UP001524435">
    <property type="component" value="Unassembled WGS sequence"/>
</dbReference>
<name>A0ABT1SJK2_9FIRM</name>
<comment type="caution">
    <text evidence="5">The sequence shown here is derived from an EMBL/GenBank/DDBJ whole genome shotgun (WGS) entry which is preliminary data.</text>
</comment>
<dbReference type="InterPro" id="IPR036847">
    <property type="entry name" value="RimP_C_sf"/>
</dbReference>
<feature type="domain" description="Ribosome maturation factor RimP N-terminal" evidence="4">
    <location>
        <begin position="11"/>
        <end position="83"/>
    </location>
</feature>
<dbReference type="RefSeq" id="WP_102266576.1">
    <property type="nucleotide sequence ID" value="NZ_CALVCM010000003.1"/>
</dbReference>
<evidence type="ECO:0000256" key="1">
    <source>
        <dbReference type="ARBA" id="ARBA00022490"/>
    </source>
</evidence>
<evidence type="ECO:0000259" key="4">
    <source>
        <dbReference type="Pfam" id="PF02576"/>
    </source>
</evidence>
<dbReference type="InterPro" id="IPR028998">
    <property type="entry name" value="RimP_C"/>
</dbReference>
<accession>A0ABT1SJK2</accession>
<dbReference type="InterPro" id="IPR035956">
    <property type="entry name" value="RimP_N_sf"/>
</dbReference>
<dbReference type="EMBL" id="JANGCH010000004">
    <property type="protein sequence ID" value="MCQ5121407.1"/>
    <property type="molecule type" value="Genomic_DNA"/>
</dbReference>
<sequence length="156" mass="17691">MDQISALREWITAIVEQNGMLVYDISWQPMGNMKSLQVSIMKGDGTMDLDSCAMISEQLSAMLDEKDLIKHEYYLEVCSPGAERELRNFEEVKAAVGEYVYVKLKNVMAKGIYEVLGTLEKCEEGMLSMTYMDKASKRKIDIAYDNVALIRLAVKL</sequence>
<protein>
    <recommendedName>
        <fullName evidence="3">Ribosome maturation factor RimP</fullName>
    </recommendedName>
</protein>
<evidence type="ECO:0000256" key="2">
    <source>
        <dbReference type="ARBA" id="ARBA00022517"/>
    </source>
</evidence>
<comment type="subcellular location">
    <subcellularLocation>
        <location evidence="3">Cytoplasm</location>
    </subcellularLocation>
</comment>
<organism evidence="5 6">
    <name type="scientific">Massilicoli timonensis</name>
    <dbReference type="NCBI Taxonomy" id="2015901"/>
    <lineage>
        <taxon>Bacteria</taxon>
        <taxon>Bacillati</taxon>
        <taxon>Bacillota</taxon>
        <taxon>Erysipelotrichia</taxon>
        <taxon>Erysipelotrichales</taxon>
        <taxon>Erysipelotrichaceae</taxon>
        <taxon>Massilicoli</taxon>
    </lineage>
</organism>
<evidence type="ECO:0000313" key="5">
    <source>
        <dbReference type="EMBL" id="MCQ5121407.1"/>
    </source>
</evidence>
<evidence type="ECO:0000256" key="3">
    <source>
        <dbReference type="HAMAP-Rule" id="MF_01077"/>
    </source>
</evidence>
<dbReference type="Gene3D" id="3.30.300.70">
    <property type="entry name" value="RimP-like superfamily, N-terminal"/>
    <property type="match status" value="1"/>
</dbReference>
<dbReference type="SUPFAM" id="SSF74942">
    <property type="entry name" value="YhbC-like, C-terminal domain"/>
    <property type="match status" value="1"/>
</dbReference>
<dbReference type="InterPro" id="IPR003728">
    <property type="entry name" value="Ribosome_maturation_RimP"/>
</dbReference>